<proteinExistence type="predicted"/>
<organism evidence="1 2">
    <name type="scientific">Paraburkholderia hospita</name>
    <dbReference type="NCBI Taxonomy" id="169430"/>
    <lineage>
        <taxon>Bacteria</taxon>
        <taxon>Pseudomonadati</taxon>
        <taxon>Pseudomonadota</taxon>
        <taxon>Betaproteobacteria</taxon>
        <taxon>Burkholderiales</taxon>
        <taxon>Burkholderiaceae</taxon>
        <taxon>Paraburkholderia</taxon>
    </lineage>
</organism>
<gene>
    <name evidence="1" type="ORF">WQE_42639</name>
</gene>
<evidence type="ECO:0000313" key="2">
    <source>
        <dbReference type="Proteomes" id="UP000004980"/>
    </source>
</evidence>
<sequence>MAGAARDGAARTAGNWQDIGRAALRRIALPFDDSSEEHQIAGVSLRNGMLERVRLLTSAFASERCCAPGRWMRDDGEQWDDAPELLQLELAHASFDAIALVITIFITQGRLAEAAVMLEQDALFENAARTLTDALARFEKYQVLRLASPRCASGLSGFIEPATKSQSPRASRFMATALRFQGSIDGTSSPDHTCFGLPFVRNTVH</sequence>
<keyword evidence="2" id="KW-1185">Reference proteome</keyword>
<evidence type="ECO:0000313" key="1">
    <source>
        <dbReference type="EMBL" id="EIM94763.1"/>
    </source>
</evidence>
<dbReference type="RefSeq" id="WP_009770272.1">
    <property type="nucleotide sequence ID" value="NZ_AKAU01000260.1"/>
</dbReference>
<name>A0ABP2PAU2_9BURK</name>
<accession>A0ABP2PAU2</accession>
<reference evidence="1 2" key="1">
    <citation type="journal article" date="2012" name="J. Bacteriol.">
        <title>Draft Genome Sequence of the Soil Bacterium Burkholderia terrae Strain BS001, Which Interacts with Fungal Surface Structures.</title>
        <authorList>
            <person name="Nazir R."/>
            <person name="Hansen M.A."/>
            <person name="Sorensen S."/>
            <person name="van Elsas J.D."/>
        </authorList>
    </citation>
    <scope>NUCLEOTIDE SEQUENCE [LARGE SCALE GENOMIC DNA]</scope>
    <source>
        <strain evidence="1 2">BS001</strain>
    </source>
</reference>
<dbReference type="EMBL" id="AKAU01000260">
    <property type="protein sequence ID" value="EIM94763.1"/>
    <property type="molecule type" value="Genomic_DNA"/>
</dbReference>
<dbReference type="Proteomes" id="UP000004980">
    <property type="component" value="Unassembled WGS sequence"/>
</dbReference>
<protein>
    <submittedName>
        <fullName evidence="1">Uncharacterized protein</fullName>
    </submittedName>
</protein>
<comment type="caution">
    <text evidence="1">The sequence shown here is derived from an EMBL/GenBank/DDBJ whole genome shotgun (WGS) entry which is preliminary data.</text>
</comment>